<dbReference type="Proteomes" id="UP001056778">
    <property type="component" value="Chromosome 8"/>
</dbReference>
<name>A0ACB9SQ79_HOLOL</name>
<protein>
    <submittedName>
        <fullName evidence="1">Mitochondrial dicarboxylate carrier-related</fullName>
    </submittedName>
</protein>
<comment type="caution">
    <text evidence="1">The sequence shown here is derived from an EMBL/GenBank/DDBJ whole genome shotgun (WGS) entry which is preliminary data.</text>
</comment>
<proteinExistence type="predicted"/>
<evidence type="ECO:0000313" key="1">
    <source>
        <dbReference type="EMBL" id="KAI4456810.1"/>
    </source>
</evidence>
<organism evidence="1 2">
    <name type="scientific">Holotrichia oblita</name>
    <name type="common">Chafer beetle</name>
    <dbReference type="NCBI Taxonomy" id="644536"/>
    <lineage>
        <taxon>Eukaryota</taxon>
        <taxon>Metazoa</taxon>
        <taxon>Ecdysozoa</taxon>
        <taxon>Arthropoda</taxon>
        <taxon>Hexapoda</taxon>
        <taxon>Insecta</taxon>
        <taxon>Pterygota</taxon>
        <taxon>Neoptera</taxon>
        <taxon>Endopterygota</taxon>
        <taxon>Coleoptera</taxon>
        <taxon>Polyphaga</taxon>
        <taxon>Scarabaeiformia</taxon>
        <taxon>Scarabaeidae</taxon>
        <taxon>Melolonthinae</taxon>
        <taxon>Holotrichia</taxon>
    </lineage>
</organism>
<evidence type="ECO:0000313" key="2">
    <source>
        <dbReference type="Proteomes" id="UP001056778"/>
    </source>
</evidence>
<gene>
    <name evidence="1" type="ORF">MML48_8g00007586</name>
</gene>
<accession>A0ACB9SQ79</accession>
<keyword evidence="2" id="KW-1185">Reference proteome</keyword>
<dbReference type="EMBL" id="CM043022">
    <property type="protein sequence ID" value="KAI4456810.1"/>
    <property type="molecule type" value="Genomic_DNA"/>
</dbReference>
<reference evidence="1" key="1">
    <citation type="submission" date="2022-04" db="EMBL/GenBank/DDBJ databases">
        <title>Chromosome-scale genome assembly of Holotrichia oblita Faldermann.</title>
        <authorList>
            <person name="Rongchong L."/>
        </authorList>
    </citation>
    <scope>NUCLEOTIDE SEQUENCE</scope>
    <source>
        <strain evidence="1">81SQS9</strain>
    </source>
</reference>
<sequence length="424" mass="47872">MGATATCFPLDVIKFRMQVSGELGAKRDHANSYQFAKYIIQREGVMGLYRGLSASILRQATYTGTRWGVYQSALDYFQKQEGGNISIWKKSLCGLIGGVCGGFVGVPTDVAMTRMAIDGRLPPAERRNYWCVTDALWRIFKEEGFTALFRGTVPTICRAVAVNISQFVTYTQTKQVLMGYNITGDTTPCHLVASINSALVSTICMLPPDVAKTRIQYQKVVDGKPEYKGILDVWWKLISKEGITAPWKGFTPLFIRNGPQGVVLFLLYENQYKSPPRLNEIDSALHELGMLSTCTNARREYLRENRNTEMLNMLTINTKYISNVSIGFRVRPITPHVRYKPYNVPKREERHRTRSENNDCNDNTNTNLVQAIIENTIETVDDISQLKKAKSLESIIGDKDIDLANVKLPEVEIVSNFIEKLKVE</sequence>